<protein>
    <submittedName>
        <fullName evidence="1">Uncharacterized protein</fullName>
    </submittedName>
</protein>
<reference evidence="1" key="2">
    <citation type="journal article" date="2022" name="New Phytol.">
        <title>Evolutionary transition to the ectomycorrhizal habit in the genomes of a hyperdiverse lineage of mushroom-forming fungi.</title>
        <authorList>
            <person name="Looney B."/>
            <person name="Miyauchi S."/>
            <person name="Morin E."/>
            <person name="Drula E."/>
            <person name="Courty P.E."/>
            <person name="Kohler A."/>
            <person name="Kuo A."/>
            <person name="LaButti K."/>
            <person name="Pangilinan J."/>
            <person name="Lipzen A."/>
            <person name="Riley R."/>
            <person name="Andreopoulos W."/>
            <person name="He G."/>
            <person name="Johnson J."/>
            <person name="Nolan M."/>
            <person name="Tritt A."/>
            <person name="Barry K.W."/>
            <person name="Grigoriev I.V."/>
            <person name="Nagy L.G."/>
            <person name="Hibbett D."/>
            <person name="Henrissat B."/>
            <person name="Matheny P.B."/>
            <person name="Labbe J."/>
            <person name="Martin F.M."/>
        </authorList>
    </citation>
    <scope>NUCLEOTIDE SEQUENCE</scope>
    <source>
        <strain evidence="1">EC-137</strain>
    </source>
</reference>
<sequence>MRVHSLATLPLLYLSGAHAHGDHSGGGTAAAGEGGPPPRGTIRGNPSDYAQRHMAQEHHIDTFDLPSFFHLHDLNRDGFWQKDEIEAVYGMHHLYAKKLSKASSELPLRTIVDTILRNMDKDGDGTVSLVEFEAAGLVGLPNFEELGAHGHHYDVESGELLPLSNETFEYHSTPETQTDESYVHPEDIEHFSHHEDIERIEAEREAKFAGISVEEALAQHDPEKQPPRKVRKPVEDIDPAVRFREAKAESEKLGTWGEGEGGFRPPSTPNEKMRKNLPYKYKFRKAWGDF</sequence>
<accession>A0ACB8QHH4</accession>
<evidence type="ECO:0000313" key="2">
    <source>
        <dbReference type="Proteomes" id="UP000814128"/>
    </source>
</evidence>
<dbReference type="EMBL" id="MU273587">
    <property type="protein sequence ID" value="KAI0031254.1"/>
    <property type="molecule type" value="Genomic_DNA"/>
</dbReference>
<proteinExistence type="predicted"/>
<keyword evidence="2" id="KW-1185">Reference proteome</keyword>
<reference evidence="1" key="1">
    <citation type="submission" date="2021-02" db="EMBL/GenBank/DDBJ databases">
        <authorList>
            <consortium name="DOE Joint Genome Institute"/>
            <person name="Ahrendt S."/>
            <person name="Looney B.P."/>
            <person name="Miyauchi S."/>
            <person name="Morin E."/>
            <person name="Drula E."/>
            <person name="Courty P.E."/>
            <person name="Chicoki N."/>
            <person name="Fauchery L."/>
            <person name="Kohler A."/>
            <person name="Kuo A."/>
            <person name="Labutti K."/>
            <person name="Pangilinan J."/>
            <person name="Lipzen A."/>
            <person name="Riley R."/>
            <person name="Andreopoulos W."/>
            <person name="He G."/>
            <person name="Johnson J."/>
            <person name="Barry K.W."/>
            <person name="Grigoriev I.V."/>
            <person name="Nagy L."/>
            <person name="Hibbett D."/>
            <person name="Henrissat B."/>
            <person name="Matheny P.B."/>
            <person name="Labbe J."/>
            <person name="Martin F."/>
        </authorList>
    </citation>
    <scope>NUCLEOTIDE SEQUENCE</scope>
    <source>
        <strain evidence="1">EC-137</strain>
    </source>
</reference>
<name>A0ACB8QHH4_9AGAM</name>
<organism evidence="1 2">
    <name type="scientific">Vararia minispora EC-137</name>
    <dbReference type="NCBI Taxonomy" id="1314806"/>
    <lineage>
        <taxon>Eukaryota</taxon>
        <taxon>Fungi</taxon>
        <taxon>Dikarya</taxon>
        <taxon>Basidiomycota</taxon>
        <taxon>Agaricomycotina</taxon>
        <taxon>Agaricomycetes</taxon>
        <taxon>Russulales</taxon>
        <taxon>Lachnocladiaceae</taxon>
        <taxon>Vararia</taxon>
    </lineage>
</organism>
<evidence type="ECO:0000313" key="1">
    <source>
        <dbReference type="EMBL" id="KAI0031254.1"/>
    </source>
</evidence>
<dbReference type="Proteomes" id="UP000814128">
    <property type="component" value="Unassembled WGS sequence"/>
</dbReference>
<gene>
    <name evidence="1" type="ORF">K488DRAFT_52491</name>
</gene>
<comment type="caution">
    <text evidence="1">The sequence shown here is derived from an EMBL/GenBank/DDBJ whole genome shotgun (WGS) entry which is preliminary data.</text>
</comment>